<protein>
    <submittedName>
        <fullName evidence="2">Uncharacterized protein</fullName>
    </submittedName>
</protein>
<gene>
    <name evidence="2" type="ORF">PPAR00522_LOCUS12742</name>
</gene>
<feature type="region of interest" description="Disordered" evidence="1">
    <location>
        <begin position="1"/>
        <end position="53"/>
    </location>
</feature>
<accession>A0A7S0V3W1</accession>
<name>A0A7S0V3W1_9CHLO</name>
<sequence length="212" mass="23179">MRKEEEKEKEKEEEKEEEKEGQQSKENPNPKHSESASSMYPSHASSKRSSSPSIQASWKTSAFSKAALTAFDVPSNSSLAAVATAAASGLSFTSMPATVSEPTRPLPPLVQVTHLDPTSSVLTPSRQTPFLTRRKMTEISAGGQAGIPATEGMISRILDPVAPVSFPPTAEGYLSQVRWYSFQFVMDELVTELEESFLVISSVLEKLPYPIW</sequence>
<dbReference type="EMBL" id="HBFM01019540">
    <property type="protein sequence ID" value="CAD8776915.1"/>
    <property type="molecule type" value="Transcribed_RNA"/>
</dbReference>
<dbReference type="AlphaFoldDB" id="A0A7S0V3W1"/>
<organism evidence="2">
    <name type="scientific">Polytomella parva</name>
    <dbReference type="NCBI Taxonomy" id="51329"/>
    <lineage>
        <taxon>Eukaryota</taxon>
        <taxon>Viridiplantae</taxon>
        <taxon>Chlorophyta</taxon>
        <taxon>core chlorophytes</taxon>
        <taxon>Chlorophyceae</taxon>
        <taxon>CS clade</taxon>
        <taxon>Chlamydomonadales</taxon>
        <taxon>Chlamydomonadaceae</taxon>
        <taxon>Polytomella</taxon>
    </lineage>
</organism>
<feature type="compositionally biased region" description="Low complexity" evidence="1">
    <location>
        <begin position="35"/>
        <end position="53"/>
    </location>
</feature>
<proteinExistence type="predicted"/>
<reference evidence="2" key="1">
    <citation type="submission" date="2021-01" db="EMBL/GenBank/DDBJ databases">
        <authorList>
            <person name="Corre E."/>
            <person name="Pelletier E."/>
            <person name="Niang G."/>
            <person name="Scheremetjew M."/>
            <person name="Finn R."/>
            <person name="Kale V."/>
            <person name="Holt S."/>
            <person name="Cochrane G."/>
            <person name="Meng A."/>
            <person name="Brown T."/>
            <person name="Cohen L."/>
        </authorList>
    </citation>
    <scope>NUCLEOTIDE SEQUENCE</scope>
    <source>
        <strain evidence="2">SAG 63-3</strain>
    </source>
</reference>
<evidence type="ECO:0000313" key="2">
    <source>
        <dbReference type="EMBL" id="CAD8776915.1"/>
    </source>
</evidence>
<evidence type="ECO:0000256" key="1">
    <source>
        <dbReference type="SAM" id="MobiDB-lite"/>
    </source>
</evidence>
<feature type="compositionally biased region" description="Basic and acidic residues" evidence="1">
    <location>
        <begin position="1"/>
        <end position="34"/>
    </location>
</feature>